<proteinExistence type="predicted"/>
<feature type="chain" id="PRO_5012023891" description="CCHC-type domain-containing protein" evidence="3">
    <location>
        <begin position="21"/>
        <end position="263"/>
    </location>
</feature>
<dbReference type="InterPro" id="IPR001878">
    <property type="entry name" value="Znf_CCHC"/>
</dbReference>
<protein>
    <recommendedName>
        <fullName evidence="4">CCHC-type domain-containing protein</fullName>
    </recommendedName>
</protein>
<organism evidence="5 6">
    <name type="scientific">Blastomyces percursus</name>
    <dbReference type="NCBI Taxonomy" id="1658174"/>
    <lineage>
        <taxon>Eukaryota</taxon>
        <taxon>Fungi</taxon>
        <taxon>Dikarya</taxon>
        <taxon>Ascomycota</taxon>
        <taxon>Pezizomycotina</taxon>
        <taxon>Eurotiomycetes</taxon>
        <taxon>Eurotiomycetidae</taxon>
        <taxon>Onygenales</taxon>
        <taxon>Ajellomycetaceae</taxon>
        <taxon>Blastomyces</taxon>
    </lineage>
</organism>
<dbReference type="GO" id="GO:0008270">
    <property type="term" value="F:zinc ion binding"/>
    <property type="evidence" value="ECO:0007669"/>
    <property type="project" value="UniProtKB-KW"/>
</dbReference>
<dbReference type="EMBL" id="LGTZ01001300">
    <property type="protein sequence ID" value="OJD21737.1"/>
    <property type="molecule type" value="Genomic_DNA"/>
</dbReference>
<comment type="caution">
    <text evidence="5">The sequence shown here is derived from an EMBL/GenBank/DDBJ whole genome shotgun (WGS) entry which is preliminary data.</text>
</comment>
<gene>
    <name evidence="5" type="ORF">ACJ73_06922</name>
</gene>
<dbReference type="STRING" id="1658174.A0A1J9PZI2"/>
<dbReference type="SUPFAM" id="SSF57756">
    <property type="entry name" value="Retrovirus zinc finger-like domains"/>
    <property type="match status" value="1"/>
</dbReference>
<evidence type="ECO:0000256" key="1">
    <source>
        <dbReference type="PROSITE-ProRule" id="PRU00047"/>
    </source>
</evidence>
<evidence type="ECO:0000256" key="2">
    <source>
        <dbReference type="SAM" id="MobiDB-lite"/>
    </source>
</evidence>
<dbReference type="AlphaFoldDB" id="A0A1J9PZI2"/>
<evidence type="ECO:0000259" key="4">
    <source>
        <dbReference type="PROSITE" id="PS50158"/>
    </source>
</evidence>
<keyword evidence="1" id="KW-0862">Zinc</keyword>
<feature type="compositionally biased region" description="Basic and acidic residues" evidence="2">
    <location>
        <begin position="133"/>
        <end position="149"/>
    </location>
</feature>
<feature type="region of interest" description="Disordered" evidence="2">
    <location>
        <begin position="131"/>
        <end position="153"/>
    </location>
</feature>
<keyword evidence="3" id="KW-0732">Signal</keyword>
<feature type="region of interest" description="Disordered" evidence="2">
    <location>
        <begin position="44"/>
        <end position="69"/>
    </location>
</feature>
<evidence type="ECO:0000313" key="5">
    <source>
        <dbReference type="EMBL" id="OJD21737.1"/>
    </source>
</evidence>
<dbReference type="VEuPathDB" id="FungiDB:ACJ73_06922"/>
<dbReference type="GO" id="GO:0003676">
    <property type="term" value="F:nucleic acid binding"/>
    <property type="evidence" value="ECO:0007669"/>
    <property type="project" value="InterPro"/>
</dbReference>
<dbReference type="Proteomes" id="UP000242791">
    <property type="component" value="Unassembled WGS sequence"/>
</dbReference>
<evidence type="ECO:0000256" key="3">
    <source>
        <dbReference type="SAM" id="SignalP"/>
    </source>
</evidence>
<dbReference type="Gene3D" id="2.40.70.10">
    <property type="entry name" value="Acid Proteases"/>
    <property type="match status" value="1"/>
</dbReference>
<accession>A0A1J9PZI2</accession>
<name>A0A1J9PZI2_9EURO</name>
<keyword evidence="1" id="KW-0479">Metal-binding</keyword>
<keyword evidence="1" id="KW-0863">Zinc-finger</keyword>
<reference evidence="5 6" key="1">
    <citation type="submission" date="2015-08" db="EMBL/GenBank/DDBJ databases">
        <title>Emmonsia species relationships and genome sequence.</title>
        <authorList>
            <person name="Cuomo C.A."/>
            <person name="Schwartz I.S."/>
            <person name="Kenyon C."/>
            <person name="De Hoog G.S."/>
            <person name="Govender N.P."/>
            <person name="Botha A."/>
            <person name="Moreno L."/>
            <person name="De Vries M."/>
            <person name="Munoz J.F."/>
            <person name="Stielow J.B."/>
        </authorList>
    </citation>
    <scope>NUCLEOTIDE SEQUENCE [LARGE SCALE GENOMIC DNA]</scope>
    <source>
        <strain evidence="5 6">EI222</strain>
    </source>
</reference>
<dbReference type="PROSITE" id="PS50158">
    <property type="entry name" value="ZF_CCHC"/>
    <property type="match status" value="1"/>
</dbReference>
<dbReference type="CDD" id="cd00303">
    <property type="entry name" value="retropepsin_like"/>
    <property type="match status" value="1"/>
</dbReference>
<dbReference type="OrthoDB" id="4211618at2759"/>
<dbReference type="InterPro" id="IPR036875">
    <property type="entry name" value="Znf_CCHC_sf"/>
</dbReference>
<dbReference type="InterPro" id="IPR021109">
    <property type="entry name" value="Peptidase_aspartic_dom_sf"/>
</dbReference>
<evidence type="ECO:0000313" key="6">
    <source>
        <dbReference type="Proteomes" id="UP000242791"/>
    </source>
</evidence>
<sequence>MLKKALSLELLRALVTVDEAVTYEGFCTQLRRLDDRLTKLKSIQAGSGRRFTPATNAPPPQKDPDTMEWVSSNATRPSFRVPGISYEDAADRRQRGVCINCDRPGHIAAHCRSDFVPARKKIRANYITVEGGGGKEESGRPRRSSEAGKRLAPAKIRRQELEEVGRQRFEEKMKMNAILVPTTINNMYNMKAMVDSGLCHYSMIRSSVVRRLNLQRTPLPSPRPLTGFDGPRDARTHYMVKLDIDVGGQALKMTKLFKPVSFL</sequence>
<feature type="signal peptide" evidence="3">
    <location>
        <begin position="1"/>
        <end position="20"/>
    </location>
</feature>
<feature type="domain" description="CCHC-type" evidence="4">
    <location>
        <begin position="98"/>
        <end position="113"/>
    </location>
</feature>
<keyword evidence="6" id="KW-1185">Reference proteome</keyword>